<name>A0A1H3M2B2_9PSEU</name>
<protein>
    <submittedName>
        <fullName evidence="1">Uncharacterized protein</fullName>
    </submittedName>
</protein>
<organism evidence="1 2">
    <name type="scientific">Saccharopolyspora shandongensis</name>
    <dbReference type="NCBI Taxonomy" id="418495"/>
    <lineage>
        <taxon>Bacteria</taxon>
        <taxon>Bacillati</taxon>
        <taxon>Actinomycetota</taxon>
        <taxon>Actinomycetes</taxon>
        <taxon>Pseudonocardiales</taxon>
        <taxon>Pseudonocardiaceae</taxon>
        <taxon>Saccharopolyspora</taxon>
    </lineage>
</organism>
<accession>A0A1H3M2B2</accession>
<dbReference type="RefSeq" id="WP_093271350.1">
    <property type="nucleotide sequence ID" value="NZ_FNOK01000033.1"/>
</dbReference>
<dbReference type="OrthoDB" id="9858162at2"/>
<reference evidence="2" key="1">
    <citation type="submission" date="2016-10" db="EMBL/GenBank/DDBJ databases">
        <authorList>
            <person name="Varghese N."/>
            <person name="Submissions S."/>
        </authorList>
    </citation>
    <scope>NUCLEOTIDE SEQUENCE [LARGE SCALE GENOMIC DNA]</scope>
    <source>
        <strain evidence="2">CGMCC 4.3530</strain>
    </source>
</reference>
<dbReference type="STRING" id="418495.SAMN05216215_103311"/>
<evidence type="ECO:0000313" key="2">
    <source>
        <dbReference type="Proteomes" id="UP000199529"/>
    </source>
</evidence>
<proteinExistence type="predicted"/>
<evidence type="ECO:0000313" key="1">
    <source>
        <dbReference type="EMBL" id="SDY70398.1"/>
    </source>
</evidence>
<dbReference type="AlphaFoldDB" id="A0A1H3M2B2"/>
<keyword evidence="2" id="KW-1185">Reference proteome</keyword>
<gene>
    <name evidence="1" type="ORF">SAMN05216215_103311</name>
</gene>
<dbReference type="Proteomes" id="UP000199529">
    <property type="component" value="Unassembled WGS sequence"/>
</dbReference>
<sequence length="69" mass="7612">MLEELREVSCRDRAGRDGDVVVGRMSSAVWLRVAGEERLLDIGQAEELYVAIGIQVAALQTARREAVRA</sequence>
<dbReference type="EMBL" id="FNOK01000033">
    <property type="protein sequence ID" value="SDY70398.1"/>
    <property type="molecule type" value="Genomic_DNA"/>
</dbReference>